<dbReference type="EnsemblPlants" id="LPERR05G08640.1">
    <property type="protein sequence ID" value="LPERR05G08640.1"/>
    <property type="gene ID" value="LPERR05G08640"/>
</dbReference>
<feature type="compositionally biased region" description="Polar residues" evidence="1">
    <location>
        <begin position="58"/>
        <end position="68"/>
    </location>
</feature>
<evidence type="ECO:0000256" key="1">
    <source>
        <dbReference type="SAM" id="MobiDB-lite"/>
    </source>
</evidence>
<proteinExistence type="predicted"/>
<reference evidence="3" key="2">
    <citation type="submission" date="2013-12" db="EMBL/GenBank/DDBJ databases">
        <authorList>
            <person name="Yu Y."/>
            <person name="Lee S."/>
            <person name="de Baynast K."/>
            <person name="Wissotski M."/>
            <person name="Liu L."/>
            <person name="Talag J."/>
            <person name="Goicoechea J."/>
            <person name="Angelova A."/>
            <person name="Jetty R."/>
            <person name="Kudrna D."/>
            <person name="Golser W."/>
            <person name="Rivera L."/>
            <person name="Zhang J."/>
            <person name="Wing R."/>
        </authorList>
    </citation>
    <scope>NUCLEOTIDE SEQUENCE</scope>
</reference>
<protein>
    <submittedName>
        <fullName evidence="2">Uncharacterized protein</fullName>
    </submittedName>
</protein>
<dbReference type="AlphaFoldDB" id="A0A0D9WEV6"/>
<reference evidence="2 3" key="1">
    <citation type="submission" date="2012-08" db="EMBL/GenBank/DDBJ databases">
        <title>Oryza genome evolution.</title>
        <authorList>
            <person name="Wing R.A."/>
        </authorList>
    </citation>
    <scope>NUCLEOTIDE SEQUENCE</scope>
</reference>
<dbReference type="Gramene" id="LPERR05G08640.1">
    <property type="protein sequence ID" value="LPERR05G08640.1"/>
    <property type="gene ID" value="LPERR05G08640"/>
</dbReference>
<feature type="region of interest" description="Disordered" evidence="1">
    <location>
        <begin position="51"/>
        <end position="95"/>
    </location>
</feature>
<organism evidence="2 3">
    <name type="scientific">Leersia perrieri</name>
    <dbReference type="NCBI Taxonomy" id="77586"/>
    <lineage>
        <taxon>Eukaryota</taxon>
        <taxon>Viridiplantae</taxon>
        <taxon>Streptophyta</taxon>
        <taxon>Embryophyta</taxon>
        <taxon>Tracheophyta</taxon>
        <taxon>Spermatophyta</taxon>
        <taxon>Magnoliopsida</taxon>
        <taxon>Liliopsida</taxon>
        <taxon>Poales</taxon>
        <taxon>Poaceae</taxon>
        <taxon>BOP clade</taxon>
        <taxon>Oryzoideae</taxon>
        <taxon>Oryzeae</taxon>
        <taxon>Oryzinae</taxon>
        <taxon>Leersia</taxon>
    </lineage>
</organism>
<keyword evidence="3" id="KW-1185">Reference proteome</keyword>
<reference evidence="2" key="3">
    <citation type="submission" date="2015-04" db="UniProtKB">
        <authorList>
            <consortium name="EnsemblPlants"/>
        </authorList>
    </citation>
    <scope>IDENTIFICATION</scope>
</reference>
<evidence type="ECO:0000313" key="2">
    <source>
        <dbReference type="EnsemblPlants" id="LPERR05G08640.1"/>
    </source>
</evidence>
<evidence type="ECO:0000313" key="3">
    <source>
        <dbReference type="Proteomes" id="UP000032180"/>
    </source>
</evidence>
<name>A0A0D9WEV6_9ORYZ</name>
<dbReference type="Proteomes" id="UP000032180">
    <property type="component" value="Chromosome 5"/>
</dbReference>
<accession>A0A0D9WEV6</accession>
<sequence length="95" mass="10483">MPARTRAGGVGADGTLVTRQDLRQVQEEIEELRGMREEISEIRQMIGELVHGPPRETPQVQGFQQRPTSAPPSAAVGMRAGNFHQTFPDPHKSQP</sequence>
<dbReference type="HOGENOM" id="CLU_2375882_0_0_1"/>